<feature type="transmembrane region" description="Helical" evidence="8">
    <location>
        <begin position="281"/>
        <end position="302"/>
    </location>
</feature>
<feature type="transmembrane region" description="Helical" evidence="8">
    <location>
        <begin position="210"/>
        <end position="231"/>
    </location>
</feature>
<keyword evidence="6 8" id="KW-0472">Membrane</keyword>
<dbReference type="InterPro" id="IPR020846">
    <property type="entry name" value="MFS_dom"/>
</dbReference>
<dbReference type="STRING" id="525904.Tter_2612"/>
<evidence type="ECO:0000256" key="7">
    <source>
        <dbReference type="SAM" id="MobiDB-lite"/>
    </source>
</evidence>
<dbReference type="eggNOG" id="COG2814">
    <property type="taxonomic scope" value="Bacteria"/>
</dbReference>
<organism evidence="10 11">
    <name type="scientific">Thermobaculum terrenum (strain ATCC BAA-798 / CCMEE 7001 / YNP1)</name>
    <dbReference type="NCBI Taxonomy" id="525904"/>
    <lineage>
        <taxon>Bacteria</taxon>
        <taxon>Bacillati</taxon>
        <taxon>Chloroflexota</taxon>
        <taxon>Chloroflexia</taxon>
        <taxon>Candidatus Thermobaculales</taxon>
        <taxon>Candidatus Thermobaculaceae</taxon>
        <taxon>Thermobaculum</taxon>
    </lineage>
</organism>
<dbReference type="AlphaFoldDB" id="D1CIC9"/>
<feature type="transmembrane region" description="Helical" evidence="8">
    <location>
        <begin position="243"/>
        <end position="260"/>
    </location>
</feature>
<dbReference type="Gene3D" id="1.20.1250.20">
    <property type="entry name" value="MFS general substrate transporter like domains"/>
    <property type="match status" value="1"/>
</dbReference>
<dbReference type="SUPFAM" id="SSF103473">
    <property type="entry name" value="MFS general substrate transporter"/>
    <property type="match status" value="1"/>
</dbReference>
<evidence type="ECO:0000259" key="9">
    <source>
        <dbReference type="PROSITE" id="PS50850"/>
    </source>
</evidence>
<dbReference type="InterPro" id="IPR011701">
    <property type="entry name" value="MFS"/>
</dbReference>
<evidence type="ECO:0000256" key="6">
    <source>
        <dbReference type="ARBA" id="ARBA00023136"/>
    </source>
</evidence>
<dbReference type="CDD" id="cd17502">
    <property type="entry name" value="MFS_Azr1_MDR_like"/>
    <property type="match status" value="1"/>
</dbReference>
<evidence type="ECO:0000256" key="1">
    <source>
        <dbReference type="ARBA" id="ARBA00004651"/>
    </source>
</evidence>
<dbReference type="FunFam" id="1.20.1720.10:FF:000004">
    <property type="entry name" value="EmrB/QacA family drug resistance transporter"/>
    <property type="match status" value="1"/>
</dbReference>
<keyword evidence="3" id="KW-1003">Cell membrane</keyword>
<keyword evidence="5 8" id="KW-1133">Transmembrane helix</keyword>
<comment type="subcellular location">
    <subcellularLocation>
        <location evidence="1">Cell membrane</location>
        <topology evidence="1">Multi-pass membrane protein</topology>
    </subcellularLocation>
</comment>
<evidence type="ECO:0000256" key="2">
    <source>
        <dbReference type="ARBA" id="ARBA00022448"/>
    </source>
</evidence>
<sequence>MAQTTVAAPKATSLSELPRRQVYLTLAGLLLAMLLSALDQTVVGTAMPRVIAELRGFNHYAWVFTAYMVTSTTMVPIFGKLSDIYGRKWFYLGGVALFLVASWLCGLSQTMTQLILFRGLQGVGAGVMQAIAFTVVGDLFPPAERGKIQGVFSAVFGLASIVGPTLGGWITDNLNWRWVFYVNVPIGVLALGTLFLFFPNIRPHGHERSIDYWGVLALIFGVVPMLIAFSWAGTEYPWGSSRIIGLLAFSAVMILGFIWLETRAQEPVIPLSLFRNRTFTVSVISTFITSAGMFGAIMYIPLFVQGVIGTSATSSGTILMPMMFALIFSSIVSGQIISRTGKYKVITIVGLLVMTGGLYLLSRMDASATNALVVRNMVITGLGLGVTMPVFTMAVQNALPYKMLGVGTSSLQFFRAIGGTIGVAIYGSLLNNRFQDALQTNLPRQLTQIVPADRLKALDNPQVLVSPEARQAMQRAFAQLGPQGEAILRQLMESIKVSLSSAITGIFLVAAVAVLVSTVVTLFLPELPLRRSHQAAPVVETGEFYYSDEEEEEERPKRSPSYEVS</sequence>
<dbReference type="EMBL" id="CP001826">
    <property type="protein sequence ID" value="ACZ43500.1"/>
    <property type="molecule type" value="Genomic_DNA"/>
</dbReference>
<dbReference type="InterPro" id="IPR004638">
    <property type="entry name" value="EmrB-like"/>
</dbReference>
<dbReference type="GO" id="GO:0022857">
    <property type="term" value="F:transmembrane transporter activity"/>
    <property type="evidence" value="ECO:0007669"/>
    <property type="project" value="InterPro"/>
</dbReference>
<feature type="transmembrane region" description="Helical" evidence="8">
    <location>
        <begin position="59"/>
        <end position="78"/>
    </location>
</feature>
<dbReference type="PANTHER" id="PTHR23501:SF197">
    <property type="entry name" value="COMD"/>
    <property type="match status" value="1"/>
</dbReference>
<gene>
    <name evidence="10" type="ordered locus">Tter_2612</name>
</gene>
<feature type="transmembrane region" description="Helical" evidence="8">
    <location>
        <begin position="343"/>
        <end position="361"/>
    </location>
</feature>
<keyword evidence="4 8" id="KW-0812">Transmembrane</keyword>
<protein>
    <submittedName>
        <fullName evidence="10">Drug resistance transporter, EmrB/QacA subfamily</fullName>
    </submittedName>
</protein>
<feature type="domain" description="Major facilitator superfamily (MFS) profile" evidence="9">
    <location>
        <begin position="25"/>
        <end position="529"/>
    </location>
</feature>
<dbReference type="PROSITE" id="PS50850">
    <property type="entry name" value="MFS"/>
    <property type="match status" value="1"/>
</dbReference>
<dbReference type="GO" id="GO:0005886">
    <property type="term" value="C:plasma membrane"/>
    <property type="evidence" value="ECO:0007669"/>
    <property type="project" value="UniProtKB-SubCell"/>
</dbReference>
<feature type="transmembrane region" description="Helical" evidence="8">
    <location>
        <begin position="21"/>
        <end position="39"/>
    </location>
</feature>
<feature type="region of interest" description="Disordered" evidence="7">
    <location>
        <begin position="543"/>
        <end position="565"/>
    </location>
</feature>
<proteinExistence type="predicted"/>
<dbReference type="InterPro" id="IPR036259">
    <property type="entry name" value="MFS_trans_sf"/>
</dbReference>
<keyword evidence="11" id="KW-1185">Reference proteome</keyword>
<evidence type="ECO:0000256" key="4">
    <source>
        <dbReference type="ARBA" id="ARBA00022692"/>
    </source>
</evidence>
<dbReference type="RefSeq" id="WP_012876531.1">
    <property type="nucleotide sequence ID" value="NC_013526.1"/>
</dbReference>
<dbReference type="PANTHER" id="PTHR23501">
    <property type="entry name" value="MAJOR FACILITATOR SUPERFAMILY"/>
    <property type="match status" value="1"/>
</dbReference>
<keyword evidence="2" id="KW-0813">Transport</keyword>
<feature type="transmembrane region" description="Helical" evidence="8">
    <location>
        <begin position="148"/>
        <end position="166"/>
    </location>
</feature>
<evidence type="ECO:0000256" key="8">
    <source>
        <dbReference type="SAM" id="Phobius"/>
    </source>
</evidence>
<feature type="transmembrane region" description="Helical" evidence="8">
    <location>
        <begin position="308"/>
        <end position="331"/>
    </location>
</feature>
<feature type="transmembrane region" description="Helical" evidence="8">
    <location>
        <begin position="373"/>
        <end position="392"/>
    </location>
</feature>
<feature type="transmembrane region" description="Helical" evidence="8">
    <location>
        <begin position="178"/>
        <end position="198"/>
    </location>
</feature>
<dbReference type="HOGENOM" id="CLU_000960_2_5_0"/>
<dbReference type="Pfam" id="PF07690">
    <property type="entry name" value="MFS_1"/>
    <property type="match status" value="1"/>
</dbReference>
<feature type="transmembrane region" description="Helical" evidence="8">
    <location>
        <begin position="502"/>
        <end position="524"/>
    </location>
</feature>
<evidence type="ECO:0000313" key="10">
    <source>
        <dbReference type="EMBL" id="ACZ43500.1"/>
    </source>
</evidence>
<dbReference type="NCBIfam" id="TIGR00711">
    <property type="entry name" value="efflux_EmrB"/>
    <property type="match status" value="1"/>
</dbReference>
<dbReference type="PRINTS" id="PR01036">
    <property type="entry name" value="TCRTETB"/>
</dbReference>
<evidence type="ECO:0000256" key="3">
    <source>
        <dbReference type="ARBA" id="ARBA00022475"/>
    </source>
</evidence>
<accession>D1CIC9</accession>
<dbReference type="KEGG" id="ttr:Tter_2612"/>
<evidence type="ECO:0000313" key="11">
    <source>
        <dbReference type="Proteomes" id="UP000000323"/>
    </source>
</evidence>
<dbReference type="Gene3D" id="1.20.1720.10">
    <property type="entry name" value="Multidrug resistance protein D"/>
    <property type="match status" value="1"/>
</dbReference>
<feature type="transmembrane region" description="Helical" evidence="8">
    <location>
        <begin position="90"/>
        <end position="109"/>
    </location>
</feature>
<dbReference type="Proteomes" id="UP000000323">
    <property type="component" value="Chromosome 2"/>
</dbReference>
<feature type="transmembrane region" description="Helical" evidence="8">
    <location>
        <begin position="115"/>
        <end position="136"/>
    </location>
</feature>
<feature type="transmembrane region" description="Helical" evidence="8">
    <location>
        <begin position="413"/>
        <end position="430"/>
    </location>
</feature>
<reference evidence="11" key="1">
    <citation type="journal article" date="2010" name="Stand. Genomic Sci.">
        <title>Complete genome sequence of 'Thermobaculum terrenum' type strain (YNP1).</title>
        <authorList>
            <person name="Kiss H."/>
            <person name="Cleland D."/>
            <person name="Lapidus A."/>
            <person name="Lucas S."/>
            <person name="Glavina Del Rio T."/>
            <person name="Nolan M."/>
            <person name="Tice H."/>
            <person name="Han C."/>
            <person name="Goodwin L."/>
            <person name="Pitluck S."/>
            <person name="Liolios K."/>
            <person name="Ivanova N."/>
            <person name="Mavromatis K."/>
            <person name="Ovchinnikova G."/>
            <person name="Pati A."/>
            <person name="Chen A."/>
            <person name="Palaniappan K."/>
            <person name="Land M."/>
            <person name="Hauser L."/>
            <person name="Chang Y."/>
            <person name="Jeffries C."/>
            <person name="Lu M."/>
            <person name="Brettin T."/>
            <person name="Detter J."/>
            <person name="Goker M."/>
            <person name="Tindall B."/>
            <person name="Beck B."/>
            <person name="McDermott T."/>
            <person name="Woyke T."/>
            <person name="Bristow J."/>
            <person name="Eisen J."/>
            <person name="Markowitz V."/>
            <person name="Hugenholtz P."/>
            <person name="Kyrpides N."/>
            <person name="Klenk H."/>
            <person name="Cheng J."/>
        </authorList>
    </citation>
    <scope>NUCLEOTIDE SEQUENCE [LARGE SCALE GENOMIC DNA]</scope>
    <source>
        <strain evidence="11">ATCC BAA-798 / YNP1</strain>
    </source>
</reference>
<name>D1CIC9_THET1</name>
<dbReference type="OrthoDB" id="9807274at2"/>
<evidence type="ECO:0000256" key="5">
    <source>
        <dbReference type="ARBA" id="ARBA00022989"/>
    </source>
</evidence>